<evidence type="ECO:0000313" key="2">
    <source>
        <dbReference type="EMBL" id="AFZ49958.1"/>
    </source>
</evidence>
<dbReference type="Proteomes" id="UP000010482">
    <property type="component" value="Chromosome"/>
</dbReference>
<dbReference type="HOGENOM" id="CLU_061971_0_1_3"/>
<dbReference type="SUPFAM" id="SSF53335">
    <property type="entry name" value="S-adenosyl-L-methionine-dependent methyltransferases"/>
    <property type="match status" value="1"/>
</dbReference>
<dbReference type="PATRIC" id="fig|13035.3.peg.1416"/>
<reference evidence="2" key="1">
    <citation type="submission" date="2012-04" db="EMBL/GenBank/DDBJ databases">
        <title>Finished genome of Dactylococcopsis salina PCC 8305.</title>
        <authorList>
            <consortium name="US DOE Joint Genome Institute"/>
            <person name="Gugger M."/>
            <person name="Coursin T."/>
            <person name="Rippka R."/>
            <person name="Tandeau De Marsac N."/>
            <person name="Huntemann M."/>
            <person name="Wei C.-L."/>
            <person name="Han J."/>
            <person name="Detter J.C."/>
            <person name="Han C."/>
            <person name="Tapia R."/>
            <person name="Daligault H."/>
            <person name="Chen A."/>
            <person name="Krypides N."/>
            <person name="Mavromatis K."/>
            <person name="Markowitz V."/>
            <person name="Szeto E."/>
            <person name="Ivanova N."/>
            <person name="Ovchinnikova G."/>
            <person name="Pagani I."/>
            <person name="Pati A."/>
            <person name="Goodwin L."/>
            <person name="Peters L."/>
            <person name="Pitluck S."/>
            <person name="Woyke T."/>
            <person name="Kerfeld C."/>
        </authorList>
    </citation>
    <scope>NUCLEOTIDE SEQUENCE [LARGE SCALE GENOMIC DNA]</scope>
    <source>
        <strain evidence="2">PCC 8305</strain>
    </source>
</reference>
<dbReference type="InterPro" id="IPR029063">
    <property type="entry name" value="SAM-dependent_MTases_sf"/>
</dbReference>
<dbReference type="RefSeq" id="WP_015228964.1">
    <property type="nucleotide sequence ID" value="NC_019780.1"/>
</dbReference>
<evidence type="ECO:0000259" key="1">
    <source>
        <dbReference type="Pfam" id="PF05430"/>
    </source>
</evidence>
<dbReference type="AlphaFoldDB" id="K9YV06"/>
<dbReference type="InterPro" id="IPR008471">
    <property type="entry name" value="MnmC-like_methylTransf"/>
</dbReference>
<dbReference type="Gene3D" id="3.40.50.150">
    <property type="entry name" value="Vaccinia Virus protein VP39"/>
    <property type="match status" value="1"/>
</dbReference>
<dbReference type="EMBL" id="CP003944">
    <property type="protein sequence ID" value="AFZ49958.1"/>
    <property type="molecule type" value="Genomic_DNA"/>
</dbReference>
<proteinExistence type="predicted"/>
<dbReference type="KEGG" id="dsl:Dacsa_1261"/>
<evidence type="ECO:0000313" key="3">
    <source>
        <dbReference type="Proteomes" id="UP000010482"/>
    </source>
</evidence>
<dbReference type="STRING" id="13035.Dacsa_1261"/>
<accession>K9YV06</accession>
<protein>
    <recommendedName>
        <fullName evidence="1">MnmC-like methyltransferase domain-containing protein</fullName>
    </recommendedName>
</protein>
<gene>
    <name evidence="2" type="ORF">Dacsa_1261</name>
</gene>
<dbReference type="PANTHER" id="PTHR39963:SF1">
    <property type="entry name" value="MNMC-LIKE METHYLTRANSFERASE DOMAIN-CONTAINING PROTEIN"/>
    <property type="match status" value="1"/>
</dbReference>
<sequence length="293" mass="33482">MVNYSPQVTSDGSYTFFSSEFQETFHSLRGGKQEAREKFILPCELITKAKKQSHLSILDVCYGLGYNTAEALESIWTVNPNCVVTLIAIESDLTVPQSAIEQRLLNLWSPSIEELLTTLAQEKTLNSDRFFQGKLLIGDGRQTILEVIEQNFLADAIFLDPFSPPHCPQLWTVEFLGKVSQCLHKEGRLATYSCAAAMRTAFSLAGLYYSSTMGMNRRSTVASWKQEHLSPLTQLDREHQQTRAAIPYRDPNLNHSPEMILAQRHQEQLHSNLESTSQWRKRWRKKIVQEELM</sequence>
<dbReference type="eggNOG" id="COG4121">
    <property type="taxonomic scope" value="Bacteria"/>
</dbReference>
<dbReference type="GO" id="GO:0016645">
    <property type="term" value="F:oxidoreductase activity, acting on the CH-NH group of donors"/>
    <property type="evidence" value="ECO:0007669"/>
    <property type="project" value="InterPro"/>
</dbReference>
<dbReference type="Pfam" id="PF05430">
    <property type="entry name" value="Methyltransf_30"/>
    <property type="match status" value="1"/>
</dbReference>
<feature type="domain" description="MnmC-like methyltransferase" evidence="1">
    <location>
        <begin position="108"/>
        <end position="220"/>
    </location>
</feature>
<dbReference type="OrthoDB" id="9786494at2"/>
<name>K9YV06_DACS8</name>
<keyword evidence="3" id="KW-1185">Reference proteome</keyword>
<dbReference type="PANTHER" id="PTHR39963">
    <property type="entry name" value="SLL0983 PROTEIN"/>
    <property type="match status" value="1"/>
</dbReference>
<organism evidence="2 3">
    <name type="scientific">Dactylococcopsis salina (strain PCC 8305)</name>
    <name type="common">Myxobactron salinum</name>
    <dbReference type="NCBI Taxonomy" id="13035"/>
    <lineage>
        <taxon>Bacteria</taxon>
        <taxon>Bacillati</taxon>
        <taxon>Cyanobacteriota</taxon>
        <taxon>Cyanophyceae</taxon>
        <taxon>Nodosilineales</taxon>
        <taxon>Cymatolegaceae</taxon>
        <taxon>Dactylococcopsis</taxon>
    </lineage>
</organism>